<protein>
    <submittedName>
        <fullName evidence="2">Uncharacterized protein</fullName>
    </submittedName>
</protein>
<evidence type="ECO:0000256" key="1">
    <source>
        <dbReference type="SAM" id="MobiDB-lite"/>
    </source>
</evidence>
<proteinExistence type="predicted"/>
<evidence type="ECO:0000313" key="3">
    <source>
        <dbReference type="Proteomes" id="UP000789326"/>
    </source>
</evidence>
<dbReference type="Proteomes" id="UP000789326">
    <property type="component" value="Unassembled WGS sequence"/>
</dbReference>
<dbReference type="RefSeq" id="WP_230302913.1">
    <property type="nucleotide sequence ID" value="NZ_CAKKMG010000056.1"/>
</dbReference>
<dbReference type="AlphaFoldDB" id="A0A9W4KYN7"/>
<accession>A0A9W4KYN7</accession>
<evidence type="ECO:0000313" key="2">
    <source>
        <dbReference type="EMBL" id="CAH0263966.1"/>
    </source>
</evidence>
<dbReference type="EMBL" id="CAKKMG010000056">
    <property type="protein sequence ID" value="CAH0263966.1"/>
    <property type="molecule type" value="Genomic_DNA"/>
</dbReference>
<feature type="compositionally biased region" description="Low complexity" evidence="1">
    <location>
        <begin position="1"/>
        <end position="12"/>
    </location>
</feature>
<feature type="region of interest" description="Disordered" evidence="1">
    <location>
        <begin position="1"/>
        <end position="44"/>
    </location>
</feature>
<sequence>MANSANISANASDHQPIRDRTQAGEAQACYRDQPSRESHGKLAHSIREGRINFRYTEID</sequence>
<organism evidence="2 3">
    <name type="scientific">Peribacillus simplex</name>
    <dbReference type="NCBI Taxonomy" id="1478"/>
    <lineage>
        <taxon>Bacteria</taxon>
        <taxon>Bacillati</taxon>
        <taxon>Bacillota</taxon>
        <taxon>Bacilli</taxon>
        <taxon>Bacillales</taxon>
        <taxon>Bacillaceae</taxon>
        <taxon>Peribacillus</taxon>
    </lineage>
</organism>
<name>A0A9W4KYN7_9BACI</name>
<comment type="caution">
    <text evidence="2">The sequence shown here is derived from an EMBL/GenBank/DDBJ whole genome shotgun (WGS) entry which is preliminary data.</text>
</comment>
<reference evidence="2" key="1">
    <citation type="submission" date="2021-11" db="EMBL/GenBank/DDBJ databases">
        <authorList>
            <person name="Bulgarelli D."/>
        </authorList>
    </citation>
    <scope>NUCLEOTIDE SEQUENCE</scope>
    <source>
        <strain evidence="2">Bi133</strain>
    </source>
</reference>
<gene>
    <name evidence="2" type="ORF">SRABI133_03469</name>
</gene>
<feature type="compositionally biased region" description="Basic and acidic residues" evidence="1">
    <location>
        <begin position="33"/>
        <end position="44"/>
    </location>
</feature>